<proteinExistence type="predicted"/>
<dbReference type="EMBL" id="GECZ01018467">
    <property type="protein sequence ID" value="JAS51302.1"/>
    <property type="molecule type" value="Transcribed_RNA"/>
</dbReference>
<evidence type="ECO:0000313" key="2">
    <source>
        <dbReference type="EMBL" id="JAS51302.1"/>
    </source>
</evidence>
<feature type="non-terminal residue" evidence="2">
    <location>
        <position position="198"/>
    </location>
</feature>
<gene>
    <name evidence="2" type="ORF">g.44067</name>
</gene>
<sequence length="198" mass="21658">TPLVVLVFVVASVDQLVQGQSSRSYRGPPVIPVLLPGGFIADTEEVARARDDHFSAFARAASSAKSSGEPSFTYRQPTVGSQRGQYTSSALEQNFQQDFNSDGVRQQSAYTGTLQSRRNQQAVSNPTRNAEYKFTGPQYNGFPDQDSQNLLLSYRGTSSYQGPPVIPVLLPNGYIADTSDVESAKENHFRLFAQAQAR</sequence>
<feature type="non-terminal residue" evidence="2">
    <location>
        <position position="1"/>
    </location>
</feature>
<evidence type="ECO:0008006" key="3">
    <source>
        <dbReference type="Google" id="ProtNLM"/>
    </source>
</evidence>
<dbReference type="AlphaFoldDB" id="A0A1B6FM91"/>
<accession>A0A1B6FM91</accession>
<feature type="chain" id="PRO_5008583061" description="Zasp-like motif domain-containing protein" evidence="1">
    <location>
        <begin position="20"/>
        <end position="198"/>
    </location>
</feature>
<feature type="signal peptide" evidence="1">
    <location>
        <begin position="1"/>
        <end position="19"/>
    </location>
</feature>
<reference evidence="2" key="1">
    <citation type="submission" date="2015-11" db="EMBL/GenBank/DDBJ databases">
        <title>De novo transcriptome assembly of four potential Pierce s Disease insect vectors from Arizona vineyards.</title>
        <authorList>
            <person name="Tassone E.E."/>
        </authorList>
    </citation>
    <scope>NUCLEOTIDE SEQUENCE</scope>
</reference>
<protein>
    <recommendedName>
        <fullName evidence="3">Zasp-like motif domain-containing protein</fullName>
    </recommendedName>
</protein>
<evidence type="ECO:0000256" key="1">
    <source>
        <dbReference type="SAM" id="SignalP"/>
    </source>
</evidence>
<keyword evidence="1" id="KW-0732">Signal</keyword>
<name>A0A1B6FM91_9HEMI</name>
<organism evidence="2">
    <name type="scientific">Cuerna arida</name>
    <dbReference type="NCBI Taxonomy" id="1464854"/>
    <lineage>
        <taxon>Eukaryota</taxon>
        <taxon>Metazoa</taxon>
        <taxon>Ecdysozoa</taxon>
        <taxon>Arthropoda</taxon>
        <taxon>Hexapoda</taxon>
        <taxon>Insecta</taxon>
        <taxon>Pterygota</taxon>
        <taxon>Neoptera</taxon>
        <taxon>Paraneoptera</taxon>
        <taxon>Hemiptera</taxon>
        <taxon>Auchenorrhyncha</taxon>
        <taxon>Membracoidea</taxon>
        <taxon>Cicadellidae</taxon>
        <taxon>Cicadellinae</taxon>
        <taxon>Proconiini</taxon>
        <taxon>Cuerna</taxon>
    </lineage>
</organism>